<evidence type="ECO:0000256" key="1">
    <source>
        <dbReference type="ARBA" id="ARBA00004196"/>
    </source>
</evidence>
<organism evidence="8 9">
    <name type="scientific">Roseiterribacter gracilis</name>
    <dbReference type="NCBI Taxonomy" id="2812848"/>
    <lineage>
        <taxon>Bacteria</taxon>
        <taxon>Pseudomonadati</taxon>
        <taxon>Pseudomonadota</taxon>
        <taxon>Alphaproteobacteria</taxon>
        <taxon>Rhodospirillales</taxon>
        <taxon>Roseiterribacteraceae</taxon>
        <taxon>Roseiterribacter</taxon>
    </lineage>
</organism>
<dbReference type="GO" id="GO:0046677">
    <property type="term" value="P:response to antibiotic"/>
    <property type="evidence" value="ECO:0007669"/>
    <property type="project" value="TreeGrafter"/>
</dbReference>
<dbReference type="Pfam" id="PF25944">
    <property type="entry name" value="Beta-barrel_RND"/>
    <property type="match status" value="1"/>
</dbReference>
<comment type="caution">
    <text evidence="8">The sequence shown here is derived from an EMBL/GenBank/DDBJ whole genome shotgun (WGS) entry which is preliminary data.</text>
</comment>
<dbReference type="NCBIfam" id="TIGR01730">
    <property type="entry name" value="RND_mfp"/>
    <property type="match status" value="1"/>
</dbReference>
<dbReference type="InterPro" id="IPR006143">
    <property type="entry name" value="RND_pump_MFP"/>
</dbReference>
<dbReference type="SUPFAM" id="SSF111369">
    <property type="entry name" value="HlyD-like secretion proteins"/>
    <property type="match status" value="1"/>
</dbReference>
<feature type="transmembrane region" description="Helical" evidence="3">
    <location>
        <begin position="21"/>
        <end position="39"/>
    </location>
</feature>
<evidence type="ECO:0000259" key="5">
    <source>
        <dbReference type="Pfam" id="PF25917"/>
    </source>
</evidence>
<sequence length="374" mass="40740">MTRPLSATIKVGEEEMDRRRIVLGVALVLAAAVAVWVFLPHGKKQQAQQARPPIPVPVITIGVRNVPIYREFVGYTRALNTIDVRARVAGYLVERKVKEGADVEAGQVLYQIDPRDYQAAVQRAEAAVLLSKQNVARTEPLAARGFSSRQTLDQQVSQQKQDEAALRTAQLNLEYTTVKAPFAGRVGRTEIDVGGLVSEANTKLTSLVQLDPIYAYFTPSDAELAEINQARAVGPVETQLLFPSSDDPVAVGQLDFVDNAVDRSTGTVAMRGVFRNSRKIILPGQFVHVRVKLRDEPNGLLIPQSALGSNQQGKFVYVVSKDNKVEERQIKLGSVFNASQLVLDGVAAGDRLIISGLQNLFPGTPVDPKEVATP</sequence>
<feature type="domain" description="Multidrug resistance protein MdtA-like alpha-helical hairpin" evidence="4">
    <location>
        <begin position="115"/>
        <end position="176"/>
    </location>
</feature>
<protein>
    <submittedName>
        <fullName evidence="8">Hemolysin D</fullName>
    </submittedName>
</protein>
<dbReference type="GO" id="GO:0030313">
    <property type="term" value="C:cell envelope"/>
    <property type="evidence" value="ECO:0007669"/>
    <property type="project" value="UniProtKB-SubCell"/>
</dbReference>
<feature type="domain" description="Multidrug resistance protein MdtA-like C-terminal permuted SH3" evidence="7">
    <location>
        <begin position="298"/>
        <end position="358"/>
    </location>
</feature>
<dbReference type="Gene3D" id="2.40.30.170">
    <property type="match status" value="1"/>
</dbReference>
<dbReference type="Gene3D" id="2.40.420.20">
    <property type="match status" value="1"/>
</dbReference>
<feature type="domain" description="Multidrug resistance protein MdtA-like barrel-sandwich hybrid" evidence="5">
    <location>
        <begin position="80"/>
        <end position="205"/>
    </location>
</feature>
<keyword evidence="9" id="KW-1185">Reference proteome</keyword>
<dbReference type="AlphaFoldDB" id="A0A8S8XIC8"/>
<evidence type="ECO:0000259" key="7">
    <source>
        <dbReference type="Pfam" id="PF25967"/>
    </source>
</evidence>
<proteinExistence type="inferred from homology"/>
<evidence type="ECO:0000313" key="9">
    <source>
        <dbReference type="Proteomes" id="UP000681075"/>
    </source>
</evidence>
<dbReference type="InterPro" id="IPR058624">
    <property type="entry name" value="MdtA-like_HH"/>
</dbReference>
<feature type="domain" description="Multidrug resistance protein MdtA-like beta-barrel" evidence="6">
    <location>
        <begin position="212"/>
        <end position="293"/>
    </location>
</feature>
<evidence type="ECO:0000259" key="6">
    <source>
        <dbReference type="Pfam" id="PF25944"/>
    </source>
</evidence>
<dbReference type="Gene3D" id="2.40.50.100">
    <property type="match status" value="1"/>
</dbReference>
<evidence type="ECO:0000256" key="3">
    <source>
        <dbReference type="SAM" id="Phobius"/>
    </source>
</evidence>
<comment type="subcellular location">
    <subcellularLocation>
        <location evidence="1">Cell envelope</location>
    </subcellularLocation>
</comment>
<dbReference type="Pfam" id="PF25876">
    <property type="entry name" value="HH_MFP_RND"/>
    <property type="match status" value="1"/>
</dbReference>
<keyword evidence="3" id="KW-1133">Transmembrane helix</keyword>
<gene>
    <name evidence="8" type="ORF">TMPK1_39360</name>
</gene>
<dbReference type="Proteomes" id="UP000681075">
    <property type="component" value="Unassembled WGS sequence"/>
</dbReference>
<reference evidence="8" key="1">
    <citation type="submission" date="2021-02" db="EMBL/GenBank/DDBJ databases">
        <title>Genome sequence of Rhodospirillales sp. strain TMPK1 isolated from soil.</title>
        <authorList>
            <person name="Nakai R."/>
            <person name="Kusada H."/>
            <person name="Tamaki H."/>
        </authorList>
    </citation>
    <scope>NUCLEOTIDE SEQUENCE</scope>
    <source>
        <strain evidence="8">TMPK1</strain>
    </source>
</reference>
<dbReference type="InterPro" id="IPR058627">
    <property type="entry name" value="MdtA-like_C"/>
</dbReference>
<evidence type="ECO:0000259" key="4">
    <source>
        <dbReference type="Pfam" id="PF25876"/>
    </source>
</evidence>
<dbReference type="Pfam" id="PF25917">
    <property type="entry name" value="BSH_RND"/>
    <property type="match status" value="1"/>
</dbReference>
<dbReference type="GO" id="GO:0022857">
    <property type="term" value="F:transmembrane transporter activity"/>
    <property type="evidence" value="ECO:0007669"/>
    <property type="project" value="InterPro"/>
</dbReference>
<dbReference type="FunFam" id="2.40.420.20:FF:000001">
    <property type="entry name" value="Efflux RND transporter periplasmic adaptor subunit"/>
    <property type="match status" value="1"/>
</dbReference>
<dbReference type="EMBL" id="BOPV01000001">
    <property type="protein sequence ID" value="GIL41699.1"/>
    <property type="molecule type" value="Genomic_DNA"/>
</dbReference>
<dbReference type="Gene3D" id="1.10.287.470">
    <property type="entry name" value="Helix hairpin bin"/>
    <property type="match status" value="1"/>
</dbReference>
<name>A0A8S8XIC8_9PROT</name>
<keyword evidence="3" id="KW-0812">Transmembrane</keyword>
<dbReference type="PANTHER" id="PTHR30158">
    <property type="entry name" value="ACRA/E-RELATED COMPONENT OF DRUG EFFLUX TRANSPORTER"/>
    <property type="match status" value="1"/>
</dbReference>
<evidence type="ECO:0000313" key="8">
    <source>
        <dbReference type="EMBL" id="GIL41699.1"/>
    </source>
</evidence>
<dbReference type="GO" id="GO:0005886">
    <property type="term" value="C:plasma membrane"/>
    <property type="evidence" value="ECO:0007669"/>
    <property type="project" value="TreeGrafter"/>
</dbReference>
<dbReference type="InterPro" id="IPR058626">
    <property type="entry name" value="MdtA-like_b-barrel"/>
</dbReference>
<accession>A0A8S8XIC8</accession>
<keyword evidence="3" id="KW-0472">Membrane</keyword>
<evidence type="ECO:0000256" key="2">
    <source>
        <dbReference type="ARBA" id="ARBA00009477"/>
    </source>
</evidence>
<comment type="similarity">
    <text evidence="2">Belongs to the membrane fusion protein (MFP) (TC 8.A.1) family.</text>
</comment>
<dbReference type="InterPro" id="IPR058625">
    <property type="entry name" value="MdtA-like_BSH"/>
</dbReference>
<dbReference type="Pfam" id="PF25967">
    <property type="entry name" value="RND-MFP_C"/>
    <property type="match status" value="1"/>
</dbReference>